<dbReference type="PROSITE" id="PS51257">
    <property type="entry name" value="PROKAR_LIPOPROTEIN"/>
    <property type="match status" value="1"/>
</dbReference>
<sequence>MTRLPRASRAAIAAVILAVALSGCANDPSALEQSTAERLQTGVRAVATSAAAGDYTSAQSALDALQADLLAASAAGEVTGERSARIQSAINLVGADLNAAIEAAKPAPVLTQTPTPTPTKDSKPGKGNDEDDDKKGNGKDD</sequence>
<dbReference type="Proteomes" id="UP000198701">
    <property type="component" value="Unassembled WGS sequence"/>
</dbReference>
<evidence type="ECO:0000313" key="4">
    <source>
        <dbReference type="Proteomes" id="UP000198701"/>
    </source>
</evidence>
<feature type="chain" id="PRO_5041052429" description="Mucin-associated surface protein" evidence="2">
    <location>
        <begin position="26"/>
        <end position="141"/>
    </location>
</feature>
<dbReference type="STRING" id="386301.SAMN05216282_102273"/>
<dbReference type="EMBL" id="FNFU01000002">
    <property type="protein sequence ID" value="SDK05696.1"/>
    <property type="molecule type" value="Genomic_DNA"/>
</dbReference>
<keyword evidence="2" id="KW-0732">Signal</keyword>
<evidence type="ECO:0008006" key="5">
    <source>
        <dbReference type="Google" id="ProtNLM"/>
    </source>
</evidence>
<evidence type="ECO:0000256" key="1">
    <source>
        <dbReference type="SAM" id="MobiDB-lite"/>
    </source>
</evidence>
<gene>
    <name evidence="3" type="ORF">SAMN05216282_102273</name>
</gene>
<feature type="signal peptide" evidence="2">
    <location>
        <begin position="1"/>
        <end position="25"/>
    </location>
</feature>
<proteinExistence type="predicted"/>
<dbReference type="OrthoDB" id="10009739at2"/>
<evidence type="ECO:0000313" key="3">
    <source>
        <dbReference type="EMBL" id="SDK05696.1"/>
    </source>
</evidence>
<keyword evidence="4" id="KW-1185">Reference proteome</keyword>
<evidence type="ECO:0000256" key="2">
    <source>
        <dbReference type="SAM" id="SignalP"/>
    </source>
</evidence>
<accession>A0A1G8YSI4</accession>
<name>A0A1G8YSI4_9MICO</name>
<dbReference type="AlphaFoldDB" id="A0A1G8YSI4"/>
<reference evidence="3 4" key="1">
    <citation type="submission" date="2016-10" db="EMBL/GenBank/DDBJ databases">
        <authorList>
            <person name="de Groot N.N."/>
        </authorList>
    </citation>
    <scope>NUCLEOTIDE SEQUENCE [LARGE SCALE GENOMIC DNA]</scope>
    <source>
        <strain evidence="3 4">CGMCC 1.5382</strain>
    </source>
</reference>
<dbReference type="RefSeq" id="WP_092321600.1">
    <property type="nucleotide sequence ID" value="NZ_FNFU01000002.1"/>
</dbReference>
<organism evidence="3 4">
    <name type="scientific">Cryobacterium psychrotolerans</name>
    <dbReference type="NCBI Taxonomy" id="386301"/>
    <lineage>
        <taxon>Bacteria</taxon>
        <taxon>Bacillati</taxon>
        <taxon>Actinomycetota</taxon>
        <taxon>Actinomycetes</taxon>
        <taxon>Micrococcales</taxon>
        <taxon>Microbacteriaceae</taxon>
        <taxon>Cryobacterium</taxon>
    </lineage>
</organism>
<feature type="region of interest" description="Disordered" evidence="1">
    <location>
        <begin position="105"/>
        <end position="141"/>
    </location>
</feature>
<protein>
    <recommendedName>
        <fullName evidence="5">Mucin-associated surface protein</fullName>
    </recommendedName>
</protein>
<feature type="compositionally biased region" description="Basic and acidic residues" evidence="1">
    <location>
        <begin position="120"/>
        <end position="141"/>
    </location>
</feature>